<dbReference type="FunFam" id="2.30.42.10:FF:000038">
    <property type="entry name" value="Multiple PDZ domain protein isoform X1"/>
    <property type="match status" value="1"/>
</dbReference>
<dbReference type="CDD" id="cd06673">
    <property type="entry name" value="PDZ10_MUPP1-PDZ8_PATJ-like"/>
    <property type="match status" value="1"/>
</dbReference>
<dbReference type="HOGENOM" id="CLU_079253_1_0_1"/>
<dbReference type="GeneTree" id="ENSGT00940000167964"/>
<feature type="domain" description="PDZ" evidence="1">
    <location>
        <begin position="151"/>
        <end position="234"/>
    </location>
</feature>
<dbReference type="InterPro" id="IPR051342">
    <property type="entry name" value="PDZ_scaffold"/>
</dbReference>
<organism evidence="2 3">
    <name type="scientific">Ciona savignyi</name>
    <name type="common">Pacific transparent sea squirt</name>
    <dbReference type="NCBI Taxonomy" id="51511"/>
    <lineage>
        <taxon>Eukaryota</taxon>
        <taxon>Metazoa</taxon>
        <taxon>Chordata</taxon>
        <taxon>Tunicata</taxon>
        <taxon>Ascidiacea</taxon>
        <taxon>Phlebobranchia</taxon>
        <taxon>Cionidae</taxon>
        <taxon>Ciona</taxon>
    </lineage>
</organism>
<reference evidence="2" key="2">
    <citation type="submission" date="2025-08" db="UniProtKB">
        <authorList>
            <consortium name="Ensembl"/>
        </authorList>
    </citation>
    <scope>IDENTIFICATION</scope>
</reference>
<dbReference type="Pfam" id="PF00595">
    <property type="entry name" value="PDZ"/>
    <property type="match status" value="2"/>
</dbReference>
<dbReference type="PANTHER" id="PTHR19964:SF84">
    <property type="entry name" value="LIGAND OF NUMB PROTEIN X 2-LIKE ISOFORM X1"/>
    <property type="match status" value="1"/>
</dbReference>
<name>H2YMG9_CIOSA</name>
<reference evidence="2" key="3">
    <citation type="submission" date="2025-09" db="UniProtKB">
        <authorList>
            <consortium name="Ensembl"/>
        </authorList>
    </citation>
    <scope>IDENTIFICATION</scope>
</reference>
<keyword evidence="3" id="KW-1185">Reference proteome</keyword>
<dbReference type="Proteomes" id="UP000007875">
    <property type="component" value="Unassembled WGS sequence"/>
</dbReference>
<dbReference type="CDD" id="cd06676">
    <property type="entry name" value="PDZ13_MUPP1-like"/>
    <property type="match status" value="1"/>
</dbReference>
<dbReference type="PANTHER" id="PTHR19964">
    <property type="entry name" value="MULTIPLE PDZ DOMAIN PROTEIN"/>
    <property type="match status" value="1"/>
</dbReference>
<dbReference type="InterPro" id="IPR001478">
    <property type="entry name" value="PDZ"/>
</dbReference>
<reference evidence="3" key="1">
    <citation type="submission" date="2003-08" db="EMBL/GenBank/DDBJ databases">
        <authorList>
            <person name="Birren B."/>
            <person name="Nusbaum C."/>
            <person name="Abebe A."/>
            <person name="Abouelleil A."/>
            <person name="Adekoya E."/>
            <person name="Ait-zahra M."/>
            <person name="Allen N."/>
            <person name="Allen T."/>
            <person name="An P."/>
            <person name="Anderson M."/>
            <person name="Anderson S."/>
            <person name="Arachchi H."/>
            <person name="Armbruster J."/>
            <person name="Bachantsang P."/>
            <person name="Baldwin J."/>
            <person name="Barry A."/>
            <person name="Bayul T."/>
            <person name="Blitshsteyn B."/>
            <person name="Bloom T."/>
            <person name="Blye J."/>
            <person name="Boguslavskiy L."/>
            <person name="Borowsky M."/>
            <person name="Boukhgalter B."/>
            <person name="Brunache A."/>
            <person name="Butler J."/>
            <person name="Calixte N."/>
            <person name="Calvo S."/>
            <person name="Camarata J."/>
            <person name="Campo K."/>
            <person name="Chang J."/>
            <person name="Cheshatsang Y."/>
            <person name="Citroen M."/>
            <person name="Collymore A."/>
            <person name="Considine T."/>
            <person name="Cook A."/>
            <person name="Cooke P."/>
            <person name="Corum B."/>
            <person name="Cuomo C."/>
            <person name="David R."/>
            <person name="Dawoe T."/>
            <person name="Degray S."/>
            <person name="Dodge S."/>
            <person name="Dooley K."/>
            <person name="Dorje P."/>
            <person name="Dorjee K."/>
            <person name="Dorris L."/>
            <person name="Duffey N."/>
            <person name="Dupes A."/>
            <person name="Elkins T."/>
            <person name="Engels R."/>
            <person name="Erickson J."/>
            <person name="Farina A."/>
            <person name="Faro S."/>
            <person name="Ferreira P."/>
            <person name="Fischer H."/>
            <person name="Fitzgerald M."/>
            <person name="Foley K."/>
            <person name="Gage D."/>
            <person name="Galagan J."/>
            <person name="Gearin G."/>
            <person name="Gnerre S."/>
            <person name="Gnirke A."/>
            <person name="Goyette A."/>
            <person name="Graham J."/>
            <person name="Grandbois E."/>
            <person name="Gyaltsen K."/>
            <person name="Hafez N."/>
            <person name="Hagopian D."/>
            <person name="Hagos B."/>
            <person name="Hall J."/>
            <person name="Hatcher B."/>
            <person name="Heller A."/>
            <person name="Higgins H."/>
            <person name="Honan T."/>
            <person name="Horn A."/>
            <person name="Houde N."/>
            <person name="Hughes L."/>
            <person name="Hulme W."/>
            <person name="Husby E."/>
            <person name="Iliev I."/>
            <person name="Jaffe D."/>
            <person name="Jones C."/>
            <person name="Kamal M."/>
            <person name="Kamat A."/>
            <person name="Kamvysselis M."/>
            <person name="Karlsson E."/>
            <person name="Kells C."/>
            <person name="Kieu A."/>
            <person name="Kisner P."/>
            <person name="Kodira C."/>
            <person name="Kulbokas E."/>
            <person name="Labutti K."/>
            <person name="Lama D."/>
            <person name="Landers T."/>
            <person name="Leger J."/>
            <person name="Levine S."/>
            <person name="Lewis D."/>
            <person name="Lewis T."/>
            <person name="Lindblad-toh K."/>
            <person name="Liu X."/>
            <person name="Lokyitsang T."/>
            <person name="Lokyitsang Y."/>
            <person name="Lucien O."/>
            <person name="Lui A."/>
            <person name="Ma L.J."/>
            <person name="Mabbitt R."/>
            <person name="Macdonald J."/>
            <person name="Maclean C."/>
            <person name="Major J."/>
            <person name="Manning J."/>
            <person name="Marabella R."/>
            <person name="Maru K."/>
            <person name="Matthews C."/>
            <person name="Mauceli E."/>
            <person name="Mccarthy M."/>
            <person name="Mcdonough S."/>
            <person name="Mcghee T."/>
            <person name="Meldrim J."/>
            <person name="Meneus L."/>
            <person name="Mesirov J."/>
            <person name="Mihalev A."/>
            <person name="Mihova T."/>
            <person name="Mikkelsen T."/>
            <person name="Mlenga V."/>
            <person name="Moru K."/>
            <person name="Mozes J."/>
            <person name="Mulrain L."/>
            <person name="Munson G."/>
            <person name="Naylor J."/>
            <person name="Newes C."/>
            <person name="Nguyen C."/>
            <person name="Nguyen N."/>
            <person name="Nguyen T."/>
            <person name="Nicol R."/>
            <person name="Nielsen C."/>
            <person name="Nizzari M."/>
            <person name="Norbu C."/>
            <person name="Norbu N."/>
            <person name="O'donnell P."/>
            <person name="Okoawo O."/>
            <person name="O'leary S."/>
            <person name="Omotosho B."/>
            <person name="O'neill K."/>
            <person name="Osman S."/>
            <person name="Parker S."/>
            <person name="Perrin D."/>
            <person name="Phunkhang P."/>
            <person name="Piqani B."/>
            <person name="Purcell S."/>
            <person name="Rachupka T."/>
            <person name="Ramasamy U."/>
            <person name="Rameau R."/>
            <person name="Ray V."/>
            <person name="Raymond C."/>
            <person name="Retta R."/>
            <person name="Richardson S."/>
            <person name="Rise C."/>
            <person name="Rodriguez J."/>
            <person name="Rogers J."/>
            <person name="Rogov P."/>
            <person name="Rutman M."/>
            <person name="Schupbach R."/>
            <person name="Seaman C."/>
            <person name="Settipalli S."/>
            <person name="Sharpe T."/>
            <person name="Sheridan J."/>
            <person name="Sherpa N."/>
            <person name="Shi J."/>
            <person name="Smirnov S."/>
            <person name="Smith C."/>
            <person name="Sougnez C."/>
            <person name="Spencer B."/>
            <person name="Stalker J."/>
            <person name="Stange-thomann N."/>
            <person name="Stavropoulos S."/>
            <person name="Stetson K."/>
            <person name="Stone C."/>
            <person name="Stone S."/>
            <person name="Stubbs M."/>
            <person name="Talamas J."/>
            <person name="Tchuinga P."/>
            <person name="Tenzing P."/>
            <person name="Tesfaye S."/>
            <person name="Theodore J."/>
            <person name="Thoulutsang Y."/>
            <person name="Topham K."/>
            <person name="Towey S."/>
            <person name="Tsamla T."/>
            <person name="Tsomo N."/>
            <person name="Vallee D."/>
            <person name="Vassiliev H."/>
            <person name="Venkataraman V."/>
            <person name="Vinson J."/>
            <person name="Vo A."/>
            <person name="Wade C."/>
            <person name="Wang S."/>
            <person name="Wangchuk T."/>
            <person name="Wangdi T."/>
            <person name="Whittaker C."/>
            <person name="Wilkinson J."/>
            <person name="Wu Y."/>
            <person name="Wyman D."/>
            <person name="Yadav S."/>
            <person name="Yang S."/>
            <person name="Yang X."/>
            <person name="Yeager S."/>
            <person name="Yee E."/>
            <person name="Young G."/>
            <person name="Zainoun J."/>
            <person name="Zembeck L."/>
            <person name="Zimmer A."/>
            <person name="Zody M."/>
            <person name="Lander E."/>
        </authorList>
    </citation>
    <scope>NUCLEOTIDE SEQUENCE [LARGE SCALE GENOMIC DNA]</scope>
</reference>
<dbReference type="Gene3D" id="2.30.42.10">
    <property type="match status" value="2"/>
</dbReference>
<evidence type="ECO:0000259" key="1">
    <source>
        <dbReference type="PROSITE" id="PS50106"/>
    </source>
</evidence>
<accession>H2YMG9</accession>
<dbReference type="SMART" id="SM00228">
    <property type="entry name" value="PDZ"/>
    <property type="match status" value="2"/>
</dbReference>
<dbReference type="AlphaFoldDB" id="H2YMG9"/>
<dbReference type="Ensembl" id="ENSCSAVT00000006604.1">
    <property type="protein sequence ID" value="ENSCSAVP00000006521.1"/>
    <property type="gene ID" value="ENSCSAVG00000003905.1"/>
</dbReference>
<evidence type="ECO:0000313" key="3">
    <source>
        <dbReference type="Proteomes" id="UP000007875"/>
    </source>
</evidence>
<dbReference type="PROSITE" id="PS50106">
    <property type="entry name" value="PDZ"/>
    <property type="match status" value="2"/>
</dbReference>
<protein>
    <recommendedName>
        <fullName evidence="1">PDZ domain-containing protein</fullName>
    </recommendedName>
</protein>
<dbReference type="InterPro" id="IPR036034">
    <property type="entry name" value="PDZ_sf"/>
</dbReference>
<sequence>MSPTMEEGGENSDPLTCPIIPGRETTIEINKGKAGLGVSIVGGSDSLLDAVLVHTVYEQGAAAKDGRLWPGDRILSVNNHSLRHATHDEAIEVLRNTPGRVHLTVHRDENRWGSRSESDVYDIYDVQLVKKSGRGLGLSIVGRKQEKKAVDIELHRGSDGLGFSIVGGHGSPHGDLPIYVKSVFSIGAAAVDGRLRRGDRIVSVNGEKLDGYTHEEAAEALKRRVSRIVLRVVP</sequence>
<dbReference type="SUPFAM" id="SSF50156">
    <property type="entry name" value="PDZ domain-like"/>
    <property type="match status" value="2"/>
</dbReference>
<feature type="domain" description="PDZ" evidence="1">
    <location>
        <begin position="26"/>
        <end position="109"/>
    </location>
</feature>
<evidence type="ECO:0000313" key="2">
    <source>
        <dbReference type="Ensembl" id="ENSCSAVP00000006521.1"/>
    </source>
</evidence>
<proteinExistence type="predicted"/>